<evidence type="ECO:0000313" key="2">
    <source>
        <dbReference type="EMBL" id="NDU96856.1"/>
    </source>
</evidence>
<proteinExistence type="predicted"/>
<keyword evidence="3" id="KW-1185">Reference proteome</keyword>
<dbReference type="AlphaFoldDB" id="A0A6L9L8B2"/>
<reference evidence="2 3" key="1">
    <citation type="submission" date="2020-02" db="EMBL/GenBank/DDBJ databases">
        <title>Draft genome sequence of two Spirosoma agri KCTC 52727 and Spirosoma terrae KCTC 52035.</title>
        <authorList>
            <person name="Rojas J."/>
            <person name="Ambika Manirajan B."/>
            <person name="Suarez C."/>
            <person name="Ratering S."/>
            <person name="Schnell S."/>
        </authorList>
    </citation>
    <scope>NUCLEOTIDE SEQUENCE [LARGE SCALE GENOMIC DNA]</scope>
    <source>
        <strain evidence="2 3">KCTC 52035</strain>
    </source>
</reference>
<organism evidence="2 3">
    <name type="scientific">Spirosoma terrae</name>
    <dbReference type="NCBI Taxonomy" id="1968276"/>
    <lineage>
        <taxon>Bacteria</taxon>
        <taxon>Pseudomonadati</taxon>
        <taxon>Bacteroidota</taxon>
        <taxon>Cytophagia</taxon>
        <taxon>Cytophagales</taxon>
        <taxon>Cytophagaceae</taxon>
        <taxon>Spirosoma</taxon>
    </lineage>
</organism>
<name>A0A6L9L8B2_9BACT</name>
<feature type="region of interest" description="Disordered" evidence="1">
    <location>
        <begin position="181"/>
        <end position="208"/>
    </location>
</feature>
<feature type="compositionally biased region" description="Low complexity" evidence="1">
    <location>
        <begin position="186"/>
        <end position="197"/>
    </location>
</feature>
<dbReference type="EMBL" id="JAAFZH010000008">
    <property type="protein sequence ID" value="NDU96856.1"/>
    <property type="molecule type" value="Genomic_DNA"/>
</dbReference>
<gene>
    <name evidence="2" type="ORF">GK108_18375</name>
</gene>
<evidence type="ECO:0000256" key="1">
    <source>
        <dbReference type="SAM" id="MobiDB-lite"/>
    </source>
</evidence>
<dbReference type="Proteomes" id="UP000474175">
    <property type="component" value="Unassembled WGS sequence"/>
</dbReference>
<evidence type="ECO:0000313" key="3">
    <source>
        <dbReference type="Proteomes" id="UP000474175"/>
    </source>
</evidence>
<protein>
    <submittedName>
        <fullName evidence="2">Uncharacterized protein</fullName>
    </submittedName>
</protein>
<accession>A0A6L9L8B2</accession>
<sequence>MTEFTLLHDNPALSYTLSEKDGITFELGPDERSIRIENLQFTHLFFLSMSQLMANPKVPENLRKDVEVAFEFLTNTLDQVKVELEKDDTTIKSTGFTLKKEHLFVLVDAPPEDLKRANEIQAKQRTGTATGDELNELTNLKLGERAIPNTEEHLVAYVEKCLKLPGVFTALRMAVISLRDLKESEQQPSQETPEETTGQLRLFPNSNEIDPSKQYGVPKYIADGLNRVIKSMSNNAILTQYEQGNFAKTRNNPSYKVPSANKRAETEIVFDRERVTIAGAKQFAERLLKIKDAKVLQTFFALMKYANIKDTSRFIDVPISEVMEIVLKSTGDCKFNSAQRREFSEIVEYLSTISMNLNYIGEEVNKKTGKSKPVLQEEKGVKLFRMIATYSVKKPFQSLSKEELKEEHFDKTVITKFSGEILPNHGHLFTTRASIYFDSLLKLDANKDAKAVLLGFLIQTRFNQLSDKEKCIELDRAYLVQQCEYERTDNTKPSKATKQIANALDKLLKGGIISKYVGLTNNNADKVRIYPPLAKAIASA</sequence>
<dbReference type="RefSeq" id="WP_163951733.1">
    <property type="nucleotide sequence ID" value="NZ_JAAFZH010000008.1"/>
</dbReference>
<comment type="caution">
    <text evidence="2">The sequence shown here is derived from an EMBL/GenBank/DDBJ whole genome shotgun (WGS) entry which is preliminary data.</text>
</comment>